<gene>
    <name evidence="3" type="primary">pstk</name>
</gene>
<evidence type="ECO:0000256" key="2">
    <source>
        <dbReference type="ARBA" id="ARBA00022840"/>
    </source>
</evidence>
<dbReference type="FunCoup" id="H2TRI0">
    <property type="interactions" value="118"/>
</dbReference>
<protein>
    <submittedName>
        <fullName evidence="3">Phosphoseryl-tRNA kinase</fullName>
    </submittedName>
</protein>
<dbReference type="GO" id="GO:0000049">
    <property type="term" value="F:tRNA binding"/>
    <property type="evidence" value="ECO:0007669"/>
    <property type="project" value="TreeGrafter"/>
</dbReference>
<proteinExistence type="predicted"/>
<dbReference type="STRING" id="31033.ENSTRUP00000027287"/>
<dbReference type="InParanoid" id="H2TRI0"/>
<evidence type="ECO:0000313" key="3">
    <source>
        <dbReference type="Ensembl" id="ENSTRUP00000027287.3"/>
    </source>
</evidence>
<dbReference type="PANTHER" id="PTHR20873:SF0">
    <property type="entry name" value="L-SERYL-TRNA(SEC) KINASE"/>
    <property type="match status" value="1"/>
</dbReference>
<dbReference type="GeneTree" id="ENSGT00390000017554"/>
<dbReference type="Gene3D" id="3.40.50.300">
    <property type="entry name" value="P-loop containing nucleotide triphosphate hydrolases"/>
    <property type="match status" value="1"/>
</dbReference>
<dbReference type="Ensembl" id="ENSTRUT00000027396.3">
    <property type="protein sequence ID" value="ENSTRUP00000027287.3"/>
    <property type="gene ID" value="ENSTRUG00000023121.2"/>
</dbReference>
<reference evidence="3" key="3">
    <citation type="submission" date="2025-09" db="UniProtKB">
        <authorList>
            <consortium name="Ensembl"/>
        </authorList>
    </citation>
    <scope>IDENTIFICATION</scope>
</reference>
<dbReference type="GO" id="GO:0005524">
    <property type="term" value="F:ATP binding"/>
    <property type="evidence" value="ECO:0007669"/>
    <property type="project" value="UniProtKB-KW"/>
</dbReference>
<reference evidence="3 4" key="1">
    <citation type="journal article" date="2011" name="Genome Biol. Evol.">
        <title>Integration of the genetic map and genome assembly of fugu facilitates insights into distinct features of genome evolution in teleosts and mammals.</title>
        <authorList>
            <person name="Kai W."/>
            <person name="Kikuchi K."/>
            <person name="Tohari S."/>
            <person name="Chew A.K."/>
            <person name="Tay A."/>
            <person name="Fujiwara A."/>
            <person name="Hosoya S."/>
            <person name="Suetake H."/>
            <person name="Naruse K."/>
            <person name="Brenner S."/>
            <person name="Suzuki Y."/>
            <person name="Venkatesh B."/>
        </authorList>
    </citation>
    <scope>NUCLEOTIDE SEQUENCE [LARGE SCALE GENOMIC DNA]</scope>
</reference>
<sequence length="337" mass="37850">MASGEVGGQCRAPACLCVLCGLPAAGKSTLAGEVLRTAALAGWRSAVIPYDDLIPDHAFQAKEMDGVVKLQESVILLCPNMPNSCQINRAAWEQCIQTLPQPRVSDASHKPLIFLMDDNFYYSSMRYEVHQLARKYSLGFCQVYLHCDLELCISRNEKRSQPVQAKVIREMEMRLEPPNPEKNVWEKNSISLTCVCLLSQRVMELISTALCNPLSPVEDNTVQSEADRLKCATNMLHQADRTCRRLISEAMKTAGGQLNNLITFFLENGVSSGHMRTLSAQLSESKATFLRDLRRVFQEAPVPQEDDMDIEGMVKRAVDVFDHKRKEILLEIMNDNK</sequence>
<dbReference type="InterPro" id="IPR013641">
    <property type="entry name" value="KTI12/PSTK"/>
</dbReference>
<keyword evidence="1" id="KW-0547">Nucleotide-binding</keyword>
<dbReference type="Pfam" id="PF08433">
    <property type="entry name" value="KTI12"/>
    <property type="match status" value="1"/>
</dbReference>
<dbReference type="HOGENOM" id="CLU_060632_0_0_1"/>
<reference evidence="3" key="2">
    <citation type="submission" date="2025-08" db="UniProtKB">
        <authorList>
            <consortium name="Ensembl"/>
        </authorList>
    </citation>
    <scope>IDENTIFICATION</scope>
</reference>
<dbReference type="GO" id="GO:0016301">
    <property type="term" value="F:kinase activity"/>
    <property type="evidence" value="ECO:0007669"/>
    <property type="project" value="TreeGrafter"/>
</dbReference>
<keyword evidence="2" id="KW-0067">ATP-binding</keyword>
<dbReference type="InterPro" id="IPR027417">
    <property type="entry name" value="P-loop_NTPase"/>
</dbReference>
<dbReference type="InterPro" id="IPR052648">
    <property type="entry name" value="Ser-tRNA(Sec)_kinase"/>
</dbReference>
<dbReference type="SUPFAM" id="SSF52540">
    <property type="entry name" value="P-loop containing nucleoside triphosphate hydrolases"/>
    <property type="match status" value="1"/>
</dbReference>
<dbReference type="OMA" id="HYYRSMR"/>
<dbReference type="Proteomes" id="UP000005226">
    <property type="component" value="Chromosome 1"/>
</dbReference>
<dbReference type="PANTHER" id="PTHR20873">
    <property type="entry name" value="L-SERYL-TRNA(SEC) KINASE"/>
    <property type="match status" value="1"/>
</dbReference>
<dbReference type="AlphaFoldDB" id="H2TRI0"/>
<organism evidence="3 4">
    <name type="scientific">Takifugu rubripes</name>
    <name type="common">Japanese pufferfish</name>
    <name type="synonym">Fugu rubripes</name>
    <dbReference type="NCBI Taxonomy" id="31033"/>
    <lineage>
        <taxon>Eukaryota</taxon>
        <taxon>Metazoa</taxon>
        <taxon>Chordata</taxon>
        <taxon>Craniata</taxon>
        <taxon>Vertebrata</taxon>
        <taxon>Euteleostomi</taxon>
        <taxon>Actinopterygii</taxon>
        <taxon>Neopterygii</taxon>
        <taxon>Teleostei</taxon>
        <taxon>Neoteleostei</taxon>
        <taxon>Acanthomorphata</taxon>
        <taxon>Eupercaria</taxon>
        <taxon>Tetraodontiformes</taxon>
        <taxon>Tetradontoidea</taxon>
        <taxon>Tetraodontidae</taxon>
        <taxon>Takifugu</taxon>
    </lineage>
</organism>
<keyword evidence="4" id="KW-1185">Reference proteome</keyword>
<name>H2TRI0_TAKRU</name>
<accession>H2TRI0</accession>
<evidence type="ECO:0000256" key="1">
    <source>
        <dbReference type="ARBA" id="ARBA00022741"/>
    </source>
</evidence>
<evidence type="ECO:0000313" key="4">
    <source>
        <dbReference type="Proteomes" id="UP000005226"/>
    </source>
</evidence>